<comment type="caution">
    <text evidence="1">The sequence shown here is derived from an EMBL/GenBank/DDBJ whole genome shotgun (WGS) entry which is preliminary data.</text>
</comment>
<dbReference type="RefSeq" id="WP_160146872.1">
    <property type="nucleotide sequence ID" value="NZ_FNBI01000019.1"/>
</dbReference>
<proteinExistence type="predicted"/>
<accession>A0A6N8LRG3</accession>
<dbReference type="EMBL" id="WSUT01000001">
    <property type="protein sequence ID" value="MWC42191.1"/>
    <property type="molecule type" value="Genomic_DNA"/>
</dbReference>
<evidence type="ECO:0000313" key="1">
    <source>
        <dbReference type="EMBL" id="MWC42191.1"/>
    </source>
</evidence>
<gene>
    <name evidence="1" type="ORF">GQR91_00755</name>
</gene>
<reference evidence="1 2" key="1">
    <citation type="submission" date="2019-12" db="EMBL/GenBank/DDBJ databases">
        <authorList>
            <person name="Zheng J."/>
        </authorList>
    </citation>
    <scope>NUCLEOTIDE SEQUENCE [LARGE SCALE GENOMIC DNA]</scope>
    <source>
        <strain evidence="1 2">DSM 27347</strain>
    </source>
</reference>
<dbReference type="Proteomes" id="UP000436801">
    <property type="component" value="Unassembled WGS sequence"/>
</dbReference>
<protein>
    <submittedName>
        <fullName evidence="1">Uncharacterized protein</fullName>
    </submittedName>
</protein>
<organism evidence="1 2">
    <name type="scientific">Sphingomonas carotinifaciens</name>
    <dbReference type="NCBI Taxonomy" id="1166323"/>
    <lineage>
        <taxon>Bacteria</taxon>
        <taxon>Pseudomonadati</taxon>
        <taxon>Pseudomonadota</taxon>
        <taxon>Alphaproteobacteria</taxon>
        <taxon>Sphingomonadales</taxon>
        <taxon>Sphingomonadaceae</taxon>
        <taxon>Sphingomonas</taxon>
    </lineage>
</organism>
<evidence type="ECO:0000313" key="2">
    <source>
        <dbReference type="Proteomes" id="UP000436801"/>
    </source>
</evidence>
<name>A0A6N8LRG3_9SPHN</name>
<dbReference type="AlphaFoldDB" id="A0A6N8LRG3"/>
<sequence>MTDGSARINAPKLAISGNLLNDLKRFTSNPSMDWEHAHQRSYLRDRERMLAAPAFEPIAVLPQASSRIEKN</sequence>